<feature type="transmembrane region" description="Helical" evidence="1">
    <location>
        <begin position="220"/>
        <end position="240"/>
    </location>
</feature>
<reference evidence="2 3" key="1">
    <citation type="submission" date="2020-09" db="EMBL/GenBank/DDBJ databases">
        <title>Novel species in genus Gordonia.</title>
        <authorList>
            <person name="Zhang G."/>
        </authorList>
    </citation>
    <scope>NUCLEOTIDE SEQUENCE [LARGE SCALE GENOMIC DNA]</scope>
    <source>
        <strain evidence="2 3">ON-33</strain>
    </source>
</reference>
<dbReference type="EMBL" id="JACWMS010000001">
    <property type="protein sequence ID" value="MBD1318305.1"/>
    <property type="molecule type" value="Genomic_DNA"/>
</dbReference>
<evidence type="ECO:0000256" key="1">
    <source>
        <dbReference type="SAM" id="Phobius"/>
    </source>
</evidence>
<evidence type="ECO:0000313" key="3">
    <source>
        <dbReference type="Proteomes" id="UP000602395"/>
    </source>
</evidence>
<keyword evidence="1" id="KW-0472">Membrane</keyword>
<feature type="transmembrane region" description="Helical" evidence="1">
    <location>
        <begin position="138"/>
        <end position="158"/>
    </location>
</feature>
<sequence length="347" mass="35777">MRNSTDGRSEGEAGMTARDRRIVCALAILPSVLAAVIGAILVASWRTTLPDPVATHWSSDGADGFSGLTFVIVAPIVVGMVGPFVGAALSIRATDPTIIRTSIGIVAGVVISTVAVIVSTTACQRGVADAATVPTPQWQIALSMAIGLASGLGLAALVPSWTATPPAGDIGERPFVAIGAEERIVWTRFVSPSPGASLILGGSVVILACLALVLRSWLVAAILLIVVVAAIAMWGTRVTVDRTGVSVRGRLGWPRSHAAMPEIDHAEAVRVRALRDFGGFGYRVAVHGDLKGAKGFVLKSGSALLVVRQDGRRDIVVVDDASTAAGVVNRLLDPEGPAERRPAGSGQ</sequence>
<protein>
    <submittedName>
        <fullName evidence="2">DUF1648 domain-containing protein</fullName>
    </submittedName>
</protein>
<keyword evidence="1" id="KW-0812">Transmembrane</keyword>
<keyword evidence="1" id="KW-1133">Transmembrane helix</keyword>
<keyword evidence="3" id="KW-1185">Reference proteome</keyword>
<feature type="transmembrane region" description="Helical" evidence="1">
    <location>
        <begin position="196"/>
        <end position="214"/>
    </location>
</feature>
<organism evidence="2 3">
    <name type="scientific">Gordonia hankookensis</name>
    <dbReference type="NCBI Taxonomy" id="589403"/>
    <lineage>
        <taxon>Bacteria</taxon>
        <taxon>Bacillati</taxon>
        <taxon>Actinomycetota</taxon>
        <taxon>Actinomycetes</taxon>
        <taxon>Mycobacteriales</taxon>
        <taxon>Gordoniaceae</taxon>
        <taxon>Gordonia</taxon>
    </lineage>
</organism>
<dbReference type="Proteomes" id="UP000602395">
    <property type="component" value="Unassembled WGS sequence"/>
</dbReference>
<comment type="caution">
    <text evidence="2">The sequence shown here is derived from an EMBL/GenBank/DDBJ whole genome shotgun (WGS) entry which is preliminary data.</text>
</comment>
<evidence type="ECO:0000313" key="2">
    <source>
        <dbReference type="EMBL" id="MBD1318305.1"/>
    </source>
</evidence>
<name>A0ABR7W646_9ACTN</name>
<proteinExistence type="predicted"/>
<feature type="transmembrane region" description="Helical" evidence="1">
    <location>
        <begin position="21"/>
        <end position="45"/>
    </location>
</feature>
<dbReference type="RefSeq" id="WP_190265528.1">
    <property type="nucleotide sequence ID" value="NZ_BAABAD010000003.1"/>
</dbReference>
<accession>A0ABR7W646</accession>
<gene>
    <name evidence="2" type="ORF">IDF66_01810</name>
</gene>
<feature type="transmembrane region" description="Helical" evidence="1">
    <location>
        <begin position="98"/>
        <end position="118"/>
    </location>
</feature>
<feature type="transmembrane region" description="Helical" evidence="1">
    <location>
        <begin position="65"/>
        <end position="91"/>
    </location>
</feature>